<feature type="region of interest" description="Disordered" evidence="1">
    <location>
        <begin position="1"/>
        <end position="22"/>
    </location>
</feature>
<reference evidence="3" key="1">
    <citation type="submission" date="2014-09" db="EMBL/GenBank/DDBJ databases">
        <authorList>
            <person name="Sharma Rahul"/>
            <person name="Thines Marco"/>
        </authorList>
    </citation>
    <scope>NUCLEOTIDE SEQUENCE [LARGE SCALE GENOMIC DNA]</scope>
</reference>
<accession>A0A0P1APH7</accession>
<evidence type="ECO:0000313" key="3">
    <source>
        <dbReference type="Proteomes" id="UP000054928"/>
    </source>
</evidence>
<dbReference type="GeneID" id="36408635"/>
<dbReference type="EMBL" id="CCYD01000666">
    <property type="protein sequence ID" value="CEG43382.1"/>
    <property type="molecule type" value="Genomic_DNA"/>
</dbReference>
<name>A0A0P1APH7_PLAHL</name>
<evidence type="ECO:0000256" key="1">
    <source>
        <dbReference type="SAM" id="MobiDB-lite"/>
    </source>
</evidence>
<sequence length="72" mass="8335">MCESPVDRAVFQPEPEVDKKQTTDAGYLQRGYIKSFGFTFGEQKWTCRFKVHTDEDLNSLSMPSNKTLQKDE</sequence>
<proteinExistence type="predicted"/>
<organism evidence="2 3">
    <name type="scientific">Plasmopara halstedii</name>
    <name type="common">Downy mildew of sunflower</name>
    <dbReference type="NCBI Taxonomy" id="4781"/>
    <lineage>
        <taxon>Eukaryota</taxon>
        <taxon>Sar</taxon>
        <taxon>Stramenopiles</taxon>
        <taxon>Oomycota</taxon>
        <taxon>Peronosporomycetes</taxon>
        <taxon>Peronosporales</taxon>
        <taxon>Peronosporaceae</taxon>
        <taxon>Plasmopara</taxon>
    </lineage>
</organism>
<dbReference type="RefSeq" id="XP_024579751.1">
    <property type="nucleotide sequence ID" value="XM_024729367.1"/>
</dbReference>
<evidence type="ECO:0000313" key="2">
    <source>
        <dbReference type="EMBL" id="CEG43382.1"/>
    </source>
</evidence>
<dbReference type="Proteomes" id="UP000054928">
    <property type="component" value="Unassembled WGS sequence"/>
</dbReference>
<keyword evidence="3" id="KW-1185">Reference proteome</keyword>
<protein>
    <submittedName>
        <fullName evidence="2">Uncharacterized protein</fullName>
    </submittedName>
</protein>
<dbReference type="AlphaFoldDB" id="A0A0P1APH7"/>